<name>A0ABT1Q1J5_9ACTN</name>
<keyword evidence="4 12" id="KW-0812">Transmembrane</keyword>
<evidence type="ECO:0000256" key="13">
    <source>
        <dbReference type="SAM" id="Phobius"/>
    </source>
</evidence>
<evidence type="ECO:0000256" key="3">
    <source>
        <dbReference type="ARBA" id="ARBA00015325"/>
    </source>
</evidence>
<sequence>MFVFTPLIAVLSRLADGLQPLFGASATAAAVVVFTVCVRLALHPLARAAARAEKTRARLAPRVAQLSAQHKGDRQRLQRAMTELYAKEGVSPLAGCLPMLLQTPFFFVMNRLFWSGGGGLLDHRTLFGAPLDGRWLTVVRHGGVFGPHGLVFLALFAVLAAVATWTYRRTRRTTAGLTAPGAAGPARIVLLMPFATLATAAVVPLAAGLYLVTTTTWTAVERAFLHREPKMALDAAESTG</sequence>
<evidence type="ECO:0000256" key="6">
    <source>
        <dbReference type="ARBA" id="ARBA00023136"/>
    </source>
</evidence>
<dbReference type="RefSeq" id="WP_255922806.1">
    <property type="nucleotide sequence ID" value="NZ_JANFNG010000026.1"/>
</dbReference>
<evidence type="ECO:0000313" key="15">
    <source>
        <dbReference type="EMBL" id="MCQ4083805.1"/>
    </source>
</evidence>
<dbReference type="NCBIfam" id="TIGR03592">
    <property type="entry name" value="yidC_oxa1_cterm"/>
    <property type="match status" value="1"/>
</dbReference>
<organism evidence="15 16">
    <name type="scientific">Streptomyces humicola</name>
    <dbReference type="NCBI Taxonomy" id="2953240"/>
    <lineage>
        <taxon>Bacteria</taxon>
        <taxon>Bacillati</taxon>
        <taxon>Actinomycetota</taxon>
        <taxon>Actinomycetes</taxon>
        <taxon>Kitasatosporales</taxon>
        <taxon>Streptomycetaceae</taxon>
        <taxon>Streptomyces</taxon>
    </lineage>
</organism>
<dbReference type="PANTHER" id="PTHR12428:SF65">
    <property type="entry name" value="CYTOCHROME C OXIDASE ASSEMBLY PROTEIN COX18, MITOCHONDRIAL"/>
    <property type="match status" value="1"/>
</dbReference>
<evidence type="ECO:0000259" key="14">
    <source>
        <dbReference type="Pfam" id="PF02096"/>
    </source>
</evidence>
<evidence type="ECO:0000256" key="1">
    <source>
        <dbReference type="ARBA" id="ARBA00004141"/>
    </source>
</evidence>
<evidence type="ECO:0000256" key="5">
    <source>
        <dbReference type="ARBA" id="ARBA00022989"/>
    </source>
</evidence>
<evidence type="ECO:0000256" key="10">
    <source>
        <dbReference type="ARBA" id="ARBA00033245"/>
    </source>
</evidence>
<keyword evidence="5 13" id="KW-1133">Transmembrane helix</keyword>
<evidence type="ECO:0000256" key="2">
    <source>
        <dbReference type="ARBA" id="ARBA00010527"/>
    </source>
</evidence>
<evidence type="ECO:0000313" key="16">
    <source>
        <dbReference type="Proteomes" id="UP001057702"/>
    </source>
</evidence>
<accession>A0ABT1Q1J5</accession>
<evidence type="ECO:0000256" key="7">
    <source>
        <dbReference type="ARBA" id="ARBA00025034"/>
    </source>
</evidence>
<feature type="transmembrane region" description="Helical" evidence="13">
    <location>
        <begin position="84"/>
        <end position="107"/>
    </location>
</feature>
<reference evidence="15" key="1">
    <citation type="submission" date="2022-06" db="EMBL/GenBank/DDBJ databases">
        <title>Draft genome sequence of Streptomyces sp. RB6PN25 isolated from peat swamp forest in Thailand.</title>
        <authorList>
            <person name="Duangmal K."/>
            <person name="Klaysubun C."/>
        </authorList>
    </citation>
    <scope>NUCLEOTIDE SEQUENCE</scope>
    <source>
        <strain evidence="15">RB6PN25</strain>
    </source>
</reference>
<comment type="similarity">
    <text evidence="2">Belongs to the OXA1/ALB3/YidC family. Type 1 subfamily.</text>
</comment>
<comment type="caution">
    <text evidence="15">The sequence shown here is derived from an EMBL/GenBank/DDBJ whole genome shotgun (WGS) entry which is preliminary data.</text>
</comment>
<dbReference type="Pfam" id="PF02096">
    <property type="entry name" value="60KD_IMP"/>
    <property type="match status" value="1"/>
</dbReference>
<feature type="domain" description="Membrane insertase YidC/Oxa/ALB C-terminal" evidence="14">
    <location>
        <begin position="29"/>
        <end position="226"/>
    </location>
</feature>
<evidence type="ECO:0000256" key="9">
    <source>
        <dbReference type="ARBA" id="ARBA00031538"/>
    </source>
</evidence>
<evidence type="ECO:0000256" key="8">
    <source>
        <dbReference type="ARBA" id="ARBA00026028"/>
    </source>
</evidence>
<dbReference type="EMBL" id="JANFNG010000026">
    <property type="protein sequence ID" value="MCQ4083805.1"/>
    <property type="molecule type" value="Genomic_DNA"/>
</dbReference>
<comment type="subcellular location">
    <subcellularLocation>
        <location evidence="1 12">Membrane</location>
        <topology evidence="1 12">Multi-pass membrane protein</topology>
    </subcellularLocation>
</comment>
<evidence type="ECO:0000256" key="12">
    <source>
        <dbReference type="RuleBase" id="RU003945"/>
    </source>
</evidence>
<evidence type="ECO:0000256" key="4">
    <source>
        <dbReference type="ARBA" id="ARBA00022692"/>
    </source>
</evidence>
<feature type="transmembrane region" description="Helical" evidence="13">
    <location>
        <begin position="188"/>
        <end position="212"/>
    </location>
</feature>
<evidence type="ECO:0000256" key="11">
    <source>
        <dbReference type="ARBA" id="ARBA00033342"/>
    </source>
</evidence>
<keyword evidence="16" id="KW-1185">Reference proteome</keyword>
<feature type="transmembrane region" description="Helical" evidence="13">
    <location>
        <begin position="145"/>
        <end position="167"/>
    </location>
</feature>
<proteinExistence type="inferred from homology"/>
<dbReference type="Proteomes" id="UP001057702">
    <property type="component" value="Unassembled WGS sequence"/>
</dbReference>
<dbReference type="InterPro" id="IPR001708">
    <property type="entry name" value="YidC/ALB3/OXA1/COX18"/>
</dbReference>
<dbReference type="PANTHER" id="PTHR12428">
    <property type="entry name" value="OXA1"/>
    <property type="match status" value="1"/>
</dbReference>
<gene>
    <name evidence="15" type="ORF">NGB36_25230</name>
</gene>
<comment type="function">
    <text evidence="7">Required for the insertion and/or proper folding and/or complex formation of integral membrane proteins into the membrane. Involved in integration of membrane proteins that insert both dependently and independently of the Sec translocase complex, as well as at least some lipoproteins. Aids folding of multispanning membrane proteins.</text>
</comment>
<dbReference type="InterPro" id="IPR028055">
    <property type="entry name" value="YidC/Oxa/ALB_C"/>
</dbReference>
<feature type="transmembrane region" description="Helical" evidence="13">
    <location>
        <begin position="27"/>
        <end position="46"/>
    </location>
</feature>
<keyword evidence="6 13" id="KW-0472">Membrane</keyword>
<protein>
    <recommendedName>
        <fullName evidence="3">Membrane protein insertase YidC</fullName>
    </recommendedName>
    <alternativeName>
        <fullName evidence="11">Foldase YidC</fullName>
    </alternativeName>
    <alternativeName>
        <fullName evidence="10">Membrane integrase YidC</fullName>
    </alternativeName>
    <alternativeName>
        <fullName evidence="9">Membrane protein YidC</fullName>
    </alternativeName>
</protein>
<comment type="subunit">
    <text evidence="8">Interacts with the Sec translocase complex via SecD. Specifically interacts with transmembrane segments of nascent integral membrane proteins during membrane integration.</text>
</comment>